<evidence type="ECO:0000313" key="9">
    <source>
        <dbReference type="EMBL" id="TCV02124.1"/>
    </source>
</evidence>
<dbReference type="FunFam" id="3.40.640.10:FF:000023">
    <property type="entry name" value="Transcriptional regulator, GntR family"/>
    <property type="match status" value="1"/>
</dbReference>
<evidence type="ECO:0000256" key="5">
    <source>
        <dbReference type="ARBA" id="ARBA00023015"/>
    </source>
</evidence>
<dbReference type="Pfam" id="PF00155">
    <property type="entry name" value="Aminotran_1_2"/>
    <property type="match status" value="1"/>
</dbReference>
<dbReference type="SMART" id="SM00345">
    <property type="entry name" value="HTH_GNTR"/>
    <property type="match status" value="1"/>
</dbReference>
<evidence type="ECO:0000256" key="7">
    <source>
        <dbReference type="ARBA" id="ARBA00023163"/>
    </source>
</evidence>
<keyword evidence="2" id="KW-0032">Aminotransferase</keyword>
<sequence>MPGPVSRRYEKLADEMDQAIGEGLLRPGERLPSVRVTCQHHGISPSTVFQAYGLLEARGLIEARPRSGYYVLARKKPARALPLQAPIRAEATEVAVSALAFDLLESTRDAAVVPLGSAFPAPHLFPFEALARSGARAMRRLKPAQITGALTVGDAGLRQTLRKRYALQGVPLAEDELVITNGAMEALNLCLQAVTQPGDVVVVESPTFYAALQALERLKLKAVEVPTDPQHGVDLDALGELLGRQRVAACWFMPTLQNPLGALMPRARKQALVELLARHGVPLIEDDVYGELYVDVRRPPSAKAFDQAGGVLHCSSFSKCLAPGYRVGWAAAGRFSPAVRRLKMMSSLATALPPQLAIADYLGQGGYERHLRQLRTALAAEQQRARRLIERHFPAGTRVTRPAGGYFVWLELPAGVEALALHHQAMSLGISTAPGVLFSADRRFVHHMRLNLGHPGDARIDDALRRLGGLASELASAAA</sequence>
<gene>
    <name evidence="9" type="ORF">EV671_1005159</name>
</gene>
<dbReference type="GO" id="GO:0030170">
    <property type="term" value="F:pyridoxal phosphate binding"/>
    <property type="evidence" value="ECO:0007669"/>
    <property type="project" value="InterPro"/>
</dbReference>
<evidence type="ECO:0000256" key="1">
    <source>
        <dbReference type="ARBA" id="ARBA00005384"/>
    </source>
</evidence>
<evidence type="ECO:0000256" key="3">
    <source>
        <dbReference type="ARBA" id="ARBA00022679"/>
    </source>
</evidence>
<keyword evidence="7" id="KW-0804">Transcription</keyword>
<dbReference type="RefSeq" id="WP_132570488.1">
    <property type="nucleotide sequence ID" value="NZ_CBCSGL010000005.1"/>
</dbReference>
<evidence type="ECO:0000256" key="4">
    <source>
        <dbReference type="ARBA" id="ARBA00022898"/>
    </source>
</evidence>
<feature type="domain" description="HTH gntR-type" evidence="8">
    <location>
        <begin position="6"/>
        <end position="74"/>
    </location>
</feature>
<comment type="similarity">
    <text evidence="1">In the C-terminal section; belongs to the class-I pyridoxal-phosphate-dependent aminotransferase family.</text>
</comment>
<evidence type="ECO:0000313" key="10">
    <source>
        <dbReference type="Proteomes" id="UP000295110"/>
    </source>
</evidence>
<dbReference type="OrthoDB" id="9804020at2"/>
<dbReference type="GO" id="GO:0008483">
    <property type="term" value="F:transaminase activity"/>
    <property type="evidence" value="ECO:0007669"/>
    <property type="project" value="UniProtKB-KW"/>
</dbReference>
<dbReference type="Gene3D" id="1.10.10.10">
    <property type="entry name" value="Winged helix-like DNA-binding domain superfamily/Winged helix DNA-binding domain"/>
    <property type="match status" value="1"/>
</dbReference>
<dbReference type="SUPFAM" id="SSF46785">
    <property type="entry name" value="Winged helix' DNA-binding domain"/>
    <property type="match status" value="1"/>
</dbReference>
<name>A0A4R3VEL0_ROSSA</name>
<dbReference type="PANTHER" id="PTHR46577:SF2">
    <property type="entry name" value="TRANSCRIPTIONAL REGULATORY PROTEIN"/>
    <property type="match status" value="1"/>
</dbReference>
<dbReference type="InterPro" id="IPR004839">
    <property type="entry name" value="Aminotransferase_I/II_large"/>
</dbReference>
<dbReference type="InterPro" id="IPR015421">
    <property type="entry name" value="PyrdxlP-dep_Trfase_major"/>
</dbReference>
<dbReference type="GO" id="GO:0003700">
    <property type="term" value="F:DNA-binding transcription factor activity"/>
    <property type="evidence" value="ECO:0007669"/>
    <property type="project" value="InterPro"/>
</dbReference>
<organism evidence="9 10">
    <name type="scientific">Roseateles saccharophilus</name>
    <name type="common">Pseudomonas saccharophila</name>
    <dbReference type="NCBI Taxonomy" id="304"/>
    <lineage>
        <taxon>Bacteria</taxon>
        <taxon>Pseudomonadati</taxon>
        <taxon>Pseudomonadota</taxon>
        <taxon>Betaproteobacteria</taxon>
        <taxon>Burkholderiales</taxon>
        <taxon>Sphaerotilaceae</taxon>
        <taxon>Roseateles</taxon>
    </lineage>
</organism>
<keyword evidence="10" id="KW-1185">Reference proteome</keyword>
<dbReference type="Gene3D" id="3.90.1150.10">
    <property type="entry name" value="Aspartate Aminotransferase, domain 1"/>
    <property type="match status" value="1"/>
</dbReference>
<dbReference type="Proteomes" id="UP000295110">
    <property type="component" value="Unassembled WGS sequence"/>
</dbReference>
<dbReference type="EMBL" id="SMBU01000005">
    <property type="protein sequence ID" value="TCV02124.1"/>
    <property type="molecule type" value="Genomic_DNA"/>
</dbReference>
<accession>A0A4R3VEL0</accession>
<keyword evidence="5" id="KW-0805">Transcription regulation</keyword>
<dbReference type="InterPro" id="IPR000524">
    <property type="entry name" value="Tscrpt_reg_HTH_GntR"/>
</dbReference>
<keyword evidence="6" id="KW-0238">DNA-binding</keyword>
<dbReference type="InterPro" id="IPR036390">
    <property type="entry name" value="WH_DNA-bd_sf"/>
</dbReference>
<protein>
    <submittedName>
        <fullName evidence="9">GntR family transcriptional regulator</fullName>
    </submittedName>
</protein>
<dbReference type="InterPro" id="IPR036388">
    <property type="entry name" value="WH-like_DNA-bd_sf"/>
</dbReference>
<comment type="caution">
    <text evidence="9">The sequence shown here is derived from an EMBL/GenBank/DDBJ whole genome shotgun (WGS) entry which is preliminary data.</text>
</comment>
<dbReference type="Gene3D" id="3.40.640.10">
    <property type="entry name" value="Type I PLP-dependent aspartate aminotransferase-like (Major domain)"/>
    <property type="match status" value="1"/>
</dbReference>
<dbReference type="InterPro" id="IPR051446">
    <property type="entry name" value="HTH_trans_reg/aminotransferase"/>
</dbReference>
<proteinExistence type="inferred from homology"/>
<dbReference type="Pfam" id="PF00392">
    <property type="entry name" value="GntR"/>
    <property type="match status" value="1"/>
</dbReference>
<dbReference type="PANTHER" id="PTHR46577">
    <property type="entry name" value="HTH-TYPE TRANSCRIPTIONAL REGULATORY PROTEIN GABR"/>
    <property type="match status" value="1"/>
</dbReference>
<evidence type="ECO:0000259" key="8">
    <source>
        <dbReference type="PROSITE" id="PS50949"/>
    </source>
</evidence>
<dbReference type="InterPro" id="IPR015424">
    <property type="entry name" value="PyrdxlP-dep_Trfase"/>
</dbReference>
<dbReference type="PROSITE" id="PS50949">
    <property type="entry name" value="HTH_GNTR"/>
    <property type="match status" value="1"/>
</dbReference>
<evidence type="ECO:0000256" key="6">
    <source>
        <dbReference type="ARBA" id="ARBA00023125"/>
    </source>
</evidence>
<dbReference type="CDD" id="cd07377">
    <property type="entry name" value="WHTH_GntR"/>
    <property type="match status" value="1"/>
</dbReference>
<reference evidence="9 10" key="1">
    <citation type="submission" date="2019-03" db="EMBL/GenBank/DDBJ databases">
        <title>Genomic Encyclopedia of Type Strains, Phase IV (KMG-IV): sequencing the most valuable type-strain genomes for metagenomic binning, comparative biology and taxonomic classification.</title>
        <authorList>
            <person name="Goeker M."/>
        </authorList>
    </citation>
    <scope>NUCLEOTIDE SEQUENCE [LARGE SCALE GENOMIC DNA]</scope>
    <source>
        <strain evidence="9 10">DSM 654</strain>
    </source>
</reference>
<dbReference type="InterPro" id="IPR015422">
    <property type="entry name" value="PyrdxlP-dep_Trfase_small"/>
</dbReference>
<keyword evidence="3" id="KW-0808">Transferase</keyword>
<dbReference type="AlphaFoldDB" id="A0A4R3VEL0"/>
<dbReference type="GO" id="GO:0003677">
    <property type="term" value="F:DNA binding"/>
    <property type="evidence" value="ECO:0007669"/>
    <property type="project" value="UniProtKB-KW"/>
</dbReference>
<keyword evidence="4" id="KW-0663">Pyridoxal phosphate</keyword>
<dbReference type="CDD" id="cd00609">
    <property type="entry name" value="AAT_like"/>
    <property type="match status" value="1"/>
</dbReference>
<evidence type="ECO:0000256" key="2">
    <source>
        <dbReference type="ARBA" id="ARBA00022576"/>
    </source>
</evidence>
<dbReference type="SUPFAM" id="SSF53383">
    <property type="entry name" value="PLP-dependent transferases"/>
    <property type="match status" value="1"/>
</dbReference>